<dbReference type="PANTHER" id="PTHR43782">
    <property type="entry name" value="ARGINASE"/>
    <property type="match status" value="1"/>
</dbReference>
<evidence type="ECO:0000256" key="2">
    <source>
        <dbReference type="ARBA" id="ARBA00022801"/>
    </source>
</evidence>
<dbReference type="Gene3D" id="3.40.800.10">
    <property type="entry name" value="Ureohydrolase domain"/>
    <property type="match status" value="1"/>
</dbReference>
<dbReference type="PANTHER" id="PTHR43782:SF3">
    <property type="entry name" value="ARGINASE"/>
    <property type="match status" value="1"/>
</dbReference>
<keyword evidence="1" id="KW-0479">Metal-binding</keyword>
<accession>A0A8H4IN20</accession>
<dbReference type="Proteomes" id="UP000572817">
    <property type="component" value="Unassembled WGS sequence"/>
</dbReference>
<evidence type="ECO:0000256" key="3">
    <source>
        <dbReference type="ARBA" id="ARBA00023211"/>
    </source>
</evidence>
<dbReference type="Pfam" id="PF00491">
    <property type="entry name" value="Arginase"/>
    <property type="match status" value="1"/>
</dbReference>
<reference evidence="5" key="1">
    <citation type="submission" date="2020-04" db="EMBL/GenBank/DDBJ databases">
        <title>Genome Assembly and Annotation of Botryosphaeria dothidea sdau 11-99, a Latent Pathogen of Apple Fruit Ring Rot in China.</title>
        <authorList>
            <person name="Yu C."/>
            <person name="Diao Y."/>
            <person name="Lu Q."/>
            <person name="Zhao J."/>
            <person name="Cui S."/>
            <person name="Peng C."/>
            <person name="He B."/>
            <person name="Liu H."/>
        </authorList>
    </citation>
    <scope>NUCLEOTIDE SEQUENCE [LARGE SCALE GENOMIC DNA]</scope>
    <source>
        <strain evidence="5">Sdau11-99</strain>
    </source>
</reference>
<keyword evidence="3" id="KW-0464">Manganese</keyword>
<evidence type="ECO:0000256" key="1">
    <source>
        <dbReference type="ARBA" id="ARBA00022723"/>
    </source>
</evidence>
<gene>
    <name evidence="5" type="ORF">GTA08_BOTSDO08293</name>
</gene>
<name>A0A8H4IN20_9PEZI</name>
<dbReference type="InterPro" id="IPR006035">
    <property type="entry name" value="Ureohydrolase"/>
</dbReference>
<keyword evidence="2" id="KW-0378">Hydrolase</keyword>
<proteinExistence type="inferred from homology"/>
<dbReference type="OrthoDB" id="9992747at2759"/>
<evidence type="ECO:0000313" key="5">
    <source>
        <dbReference type="EMBL" id="KAF4304266.1"/>
    </source>
</evidence>
<dbReference type="PROSITE" id="PS51409">
    <property type="entry name" value="ARGINASE_2"/>
    <property type="match status" value="1"/>
</dbReference>
<dbReference type="AlphaFoldDB" id="A0A8H4IN20"/>
<evidence type="ECO:0000256" key="4">
    <source>
        <dbReference type="PROSITE-ProRule" id="PRU00742"/>
    </source>
</evidence>
<protein>
    <submittedName>
        <fullName evidence="5">Arginase protein</fullName>
    </submittedName>
</protein>
<comment type="similarity">
    <text evidence="4">Belongs to the arginase family.</text>
</comment>
<organism evidence="5 6">
    <name type="scientific">Botryosphaeria dothidea</name>
    <dbReference type="NCBI Taxonomy" id="55169"/>
    <lineage>
        <taxon>Eukaryota</taxon>
        <taxon>Fungi</taxon>
        <taxon>Dikarya</taxon>
        <taxon>Ascomycota</taxon>
        <taxon>Pezizomycotina</taxon>
        <taxon>Dothideomycetes</taxon>
        <taxon>Dothideomycetes incertae sedis</taxon>
        <taxon>Botryosphaeriales</taxon>
        <taxon>Botryosphaeriaceae</taxon>
        <taxon>Botryosphaeria</taxon>
    </lineage>
</organism>
<evidence type="ECO:0000313" key="6">
    <source>
        <dbReference type="Proteomes" id="UP000572817"/>
    </source>
</evidence>
<keyword evidence="6" id="KW-1185">Reference proteome</keyword>
<dbReference type="InterPro" id="IPR023696">
    <property type="entry name" value="Ureohydrolase_dom_sf"/>
</dbReference>
<dbReference type="GO" id="GO:0005634">
    <property type="term" value="C:nucleus"/>
    <property type="evidence" value="ECO:0007669"/>
    <property type="project" value="TreeGrafter"/>
</dbReference>
<dbReference type="GO" id="GO:0030145">
    <property type="term" value="F:manganese ion binding"/>
    <property type="evidence" value="ECO:0007669"/>
    <property type="project" value="TreeGrafter"/>
</dbReference>
<comment type="caution">
    <text evidence="5">The sequence shown here is derived from an EMBL/GenBank/DDBJ whole genome shotgun (WGS) entry which is preliminary data.</text>
</comment>
<dbReference type="CDD" id="cd09999">
    <property type="entry name" value="Arginase-like_1"/>
    <property type="match status" value="1"/>
</dbReference>
<dbReference type="SUPFAM" id="SSF52768">
    <property type="entry name" value="Arginase/deacetylase"/>
    <property type="match status" value="1"/>
</dbReference>
<dbReference type="GO" id="GO:0005829">
    <property type="term" value="C:cytosol"/>
    <property type="evidence" value="ECO:0007669"/>
    <property type="project" value="TreeGrafter"/>
</dbReference>
<dbReference type="GO" id="GO:0004053">
    <property type="term" value="F:arginase activity"/>
    <property type="evidence" value="ECO:0007669"/>
    <property type="project" value="TreeGrafter"/>
</dbReference>
<dbReference type="EMBL" id="WWBZ02000051">
    <property type="protein sequence ID" value="KAF4304266.1"/>
    <property type="molecule type" value="Genomic_DNA"/>
</dbReference>
<sequence length="288" mass="30767">MAPATSIALILSPYHVGLPAHRVGAGPLRIQSHGLEAALRRICPATTTTTIPPVDDDDDDAFEGEIGRSFEILRRISRAVAAARAARAFPVVLSGNCNASVGVAAGLGDVDDLGVVWFDAHDDMDTPDTHVNGYFDAMGVSMLAGRSWRALMATVPGHVDRRLDGRFVYCGLRDVTEVQRRAVEDAGVDVGMLDGKKMGQALVHLDLDCLDESLGRVNEYPSPGGLLEDDLFKSLSLVPAKVTPVSLTVCSFNPNLEGGDRIARIAVEGMCRFVESLVDSGVLQRSSR</sequence>